<evidence type="ECO:0000256" key="1">
    <source>
        <dbReference type="ARBA" id="ARBA00001954"/>
    </source>
</evidence>
<dbReference type="GO" id="GO:0051864">
    <property type="term" value="F:histone H3K36 demethylase activity"/>
    <property type="evidence" value="ECO:0007669"/>
    <property type="project" value="TreeGrafter"/>
</dbReference>
<accession>A0AAE3XHC4</accession>
<dbReference type="Gene3D" id="2.60.120.650">
    <property type="entry name" value="Cupin"/>
    <property type="match status" value="1"/>
</dbReference>
<keyword evidence="2" id="KW-0479">Metal-binding</keyword>
<evidence type="ECO:0000256" key="2">
    <source>
        <dbReference type="ARBA" id="ARBA00022723"/>
    </source>
</evidence>
<keyword evidence="5" id="KW-0689">Ribosomal protein</keyword>
<reference evidence="5" key="1">
    <citation type="submission" date="2023-07" db="EMBL/GenBank/DDBJ databases">
        <title>Sorghum-associated microbial communities from plants grown in Nebraska, USA.</title>
        <authorList>
            <person name="Schachtman D."/>
        </authorList>
    </citation>
    <scope>NUCLEOTIDE SEQUENCE</scope>
    <source>
        <strain evidence="5">BE330</strain>
    </source>
</reference>
<gene>
    <name evidence="5" type="ORF">J2Y00_005078</name>
</gene>
<evidence type="ECO:0000259" key="4">
    <source>
        <dbReference type="PROSITE" id="PS51184"/>
    </source>
</evidence>
<keyword evidence="3" id="KW-0408">Iron</keyword>
<dbReference type="GO" id="GO:0046872">
    <property type="term" value="F:metal ion binding"/>
    <property type="evidence" value="ECO:0007669"/>
    <property type="project" value="UniProtKB-KW"/>
</dbReference>
<dbReference type="EMBL" id="JAVDQK010000034">
    <property type="protein sequence ID" value="MDR6221442.1"/>
    <property type="molecule type" value="Genomic_DNA"/>
</dbReference>
<name>A0AAE3XHC4_9DEIO</name>
<dbReference type="PANTHER" id="PTHR13096">
    <property type="entry name" value="MINA53 MYC INDUCED NUCLEAR ANTIGEN"/>
    <property type="match status" value="1"/>
</dbReference>
<dbReference type="SUPFAM" id="SSF51197">
    <property type="entry name" value="Clavaminate synthase-like"/>
    <property type="match status" value="1"/>
</dbReference>
<dbReference type="RefSeq" id="WP_309859471.1">
    <property type="nucleotide sequence ID" value="NZ_JAVDQJ010000034.1"/>
</dbReference>
<organism evidence="5 6">
    <name type="scientific">Deinococcus soli</name>
    <name type="common">ex Cha et al. 2016</name>
    <dbReference type="NCBI Taxonomy" id="1309411"/>
    <lineage>
        <taxon>Bacteria</taxon>
        <taxon>Thermotogati</taxon>
        <taxon>Deinococcota</taxon>
        <taxon>Deinococci</taxon>
        <taxon>Deinococcales</taxon>
        <taxon>Deinococcaceae</taxon>
        <taxon>Deinococcus</taxon>
    </lineage>
</organism>
<evidence type="ECO:0000313" key="5">
    <source>
        <dbReference type="EMBL" id="MDR6221442.1"/>
    </source>
</evidence>
<comment type="caution">
    <text evidence="5">The sequence shown here is derived from an EMBL/GenBank/DDBJ whole genome shotgun (WGS) entry which is preliminary data.</text>
</comment>
<dbReference type="GO" id="GO:0032453">
    <property type="term" value="F:histone H3K4 demethylase activity"/>
    <property type="evidence" value="ECO:0007669"/>
    <property type="project" value="TreeGrafter"/>
</dbReference>
<comment type="cofactor">
    <cofactor evidence="1">
        <name>Fe(2+)</name>
        <dbReference type="ChEBI" id="CHEBI:29033"/>
    </cofactor>
</comment>
<dbReference type="InterPro" id="IPR039994">
    <property type="entry name" value="NO66-like"/>
</dbReference>
<feature type="domain" description="JmjC" evidence="4">
    <location>
        <begin position="81"/>
        <end position="240"/>
    </location>
</feature>
<dbReference type="PROSITE" id="PS51184">
    <property type="entry name" value="JMJC"/>
    <property type="match status" value="1"/>
</dbReference>
<proteinExistence type="predicted"/>
<evidence type="ECO:0000313" key="6">
    <source>
        <dbReference type="Proteomes" id="UP001185331"/>
    </source>
</evidence>
<dbReference type="GO" id="GO:0005840">
    <property type="term" value="C:ribosome"/>
    <property type="evidence" value="ECO:0007669"/>
    <property type="project" value="UniProtKB-KW"/>
</dbReference>
<dbReference type="InterPro" id="IPR003347">
    <property type="entry name" value="JmjC_dom"/>
</dbReference>
<dbReference type="Pfam" id="PF08007">
    <property type="entry name" value="JmjC_2"/>
    <property type="match status" value="1"/>
</dbReference>
<dbReference type="PANTHER" id="PTHR13096:SF9">
    <property type="entry name" value="BIFUNCTIONAL LYSINE-SPECIFIC DEMETHYLASE AND HISTIDYL-HYDROXYLASE"/>
    <property type="match status" value="1"/>
</dbReference>
<protein>
    <submittedName>
        <fullName evidence="5">Ribosomal protein L16 Arg81 hydroxylase</fullName>
    </submittedName>
</protein>
<dbReference type="AlphaFoldDB" id="A0AAE3XHC4"/>
<evidence type="ECO:0000256" key="3">
    <source>
        <dbReference type="ARBA" id="ARBA00023004"/>
    </source>
</evidence>
<keyword evidence="5" id="KW-0687">Ribonucleoprotein</keyword>
<sequence>MTATDAAALTTFFQPVGLEGFEKRYWEQRPLLLTAGDRIGVDVLLSVPELEQILRTQKFQKDEVRLAQQGVEDRMERYLRPGSSELDLGAVLQRHHQGATLILQAFDRRHSQLGAFCRALGRQFGARTWANIYITPAQNQGFGAHYDTHDVLVLQVQGGKQWTVNALAVPAPLPSQPYQESLVQTPELFTTTLNEGDLLYLPRGFTHQAATNTSLSVHITIGLQTLTWADVLSQLVTEEVARNPAARRSIPRGAEGTDSAVLMERLTELMRALSFPENLAQSVRTASRRHIEASTHTADQWSLERLEVTGVLDGVVRTAFPAHYAASPKGQGRLSAPQRDLTFPDALRPLIEDVLSGRVVPLAQIEQHLEPAAAQHFIRLLVQEGIVTPVYAHA</sequence>
<dbReference type="Proteomes" id="UP001185331">
    <property type="component" value="Unassembled WGS sequence"/>
</dbReference>